<evidence type="ECO:0008006" key="3">
    <source>
        <dbReference type="Google" id="ProtNLM"/>
    </source>
</evidence>
<protein>
    <recommendedName>
        <fullName evidence="3">Glycine dehydrogenase</fullName>
    </recommendedName>
</protein>
<proteinExistence type="predicted"/>
<dbReference type="EMBL" id="AP027268">
    <property type="protein sequence ID" value="BDW91818.1"/>
    <property type="molecule type" value="Genomic_DNA"/>
</dbReference>
<reference evidence="1 2" key="1">
    <citation type="submission" date="2023-01" db="EMBL/GenBank/DDBJ databases">
        <title>Complete genome sequence of Muricauda aquimarina strain IFOP_LL357.</title>
        <authorList>
            <person name="Gajardo G."/>
            <person name="Ueki S."/>
            <person name="Maruyama F."/>
        </authorList>
    </citation>
    <scope>NUCLEOTIDE SEQUENCE [LARGE SCALE GENOMIC DNA]</scope>
    <source>
        <strain evidence="1 2">IFOP_LL357</strain>
    </source>
</reference>
<dbReference type="RefSeq" id="WP_224837389.1">
    <property type="nucleotide sequence ID" value="NZ_AP027268.1"/>
</dbReference>
<accession>A0AA48KMG1</accession>
<dbReference type="AlphaFoldDB" id="A0AA48KMG1"/>
<keyword evidence="2" id="KW-1185">Reference proteome</keyword>
<name>A0AA48KMG1_9FLAO</name>
<organism evidence="1 2">
    <name type="scientific">Flagellimonas marinaquae</name>
    <dbReference type="NCBI Taxonomy" id="254955"/>
    <lineage>
        <taxon>Bacteria</taxon>
        <taxon>Pseudomonadati</taxon>
        <taxon>Bacteroidota</taxon>
        <taxon>Flavobacteriia</taxon>
        <taxon>Flavobacteriales</taxon>
        <taxon>Flavobacteriaceae</taxon>
        <taxon>Flagellimonas</taxon>
    </lineage>
</organism>
<evidence type="ECO:0000313" key="2">
    <source>
        <dbReference type="Proteomes" id="UP001330184"/>
    </source>
</evidence>
<evidence type="ECO:0000313" key="1">
    <source>
        <dbReference type="EMBL" id="BDW91818.1"/>
    </source>
</evidence>
<sequence>MKISCEEAQGICDKSQYKEASFWDIIKLRFHLFTCKVCKGYSKKNNELTSLCDRAGLTVLSEEDKEKMKRDLEKKNA</sequence>
<dbReference type="Proteomes" id="UP001330184">
    <property type="component" value="Chromosome"/>
</dbReference>
<gene>
    <name evidence="1" type="ORF">MACH07_06500</name>
</gene>